<sequence>MHKIFNNINNAPGKIRIIGGKWKRRNISVIKHNGLRPTTSIARETLFNWLTNKINQARCLDCFAGTGVLGLESLSRNASQVTFLEINHKVAKQLRKNINTLCATQSELIQINALNWLKKTGEPYDIVFIDPPFHSDLLQKTFLLLEKNNWLSQEAFIYVETQSTYYSLKVPSVWNLYKEKKTSNIAYRLYFRHP</sequence>
<keyword evidence="6 8" id="KW-0808">Transferase</keyword>
<evidence type="ECO:0000256" key="1">
    <source>
        <dbReference type="ARBA" id="ARBA00002649"/>
    </source>
</evidence>
<dbReference type="GO" id="GO:0003676">
    <property type="term" value="F:nucleic acid binding"/>
    <property type="evidence" value="ECO:0007669"/>
    <property type="project" value="InterPro"/>
</dbReference>
<dbReference type="Pfam" id="PF03602">
    <property type="entry name" value="Cons_hypoth95"/>
    <property type="match status" value="1"/>
</dbReference>
<dbReference type="Gene3D" id="3.40.50.150">
    <property type="entry name" value="Vaccinia Virus protein VP39"/>
    <property type="match status" value="1"/>
</dbReference>
<organism evidence="9 10">
    <name type="scientific">Candidatus Ishikawaella capsulata Mpkobe</name>
    <dbReference type="NCBI Taxonomy" id="476281"/>
    <lineage>
        <taxon>Bacteria</taxon>
        <taxon>Pseudomonadati</taxon>
        <taxon>Pseudomonadota</taxon>
        <taxon>Gammaproteobacteria</taxon>
        <taxon>Enterobacterales</taxon>
        <taxon>Enterobacteriaceae</taxon>
        <taxon>Candidatus Ishikawella</taxon>
    </lineage>
</organism>
<dbReference type="OrthoDB" id="9803017at2"/>
<dbReference type="PANTHER" id="PTHR43542:SF1">
    <property type="entry name" value="METHYLTRANSFERASE"/>
    <property type="match status" value="1"/>
</dbReference>
<dbReference type="GO" id="GO:0052913">
    <property type="term" value="F:16S rRNA (guanine(966)-N(2))-methyltransferase activity"/>
    <property type="evidence" value="ECO:0007669"/>
    <property type="project" value="UniProtKB-EC"/>
</dbReference>
<evidence type="ECO:0000256" key="6">
    <source>
        <dbReference type="ARBA" id="ARBA00022679"/>
    </source>
</evidence>
<keyword evidence="8" id="KW-0949">S-adenosyl-L-methionine</keyword>
<evidence type="ECO:0000256" key="8">
    <source>
        <dbReference type="PIRNR" id="PIRNR004553"/>
    </source>
</evidence>
<gene>
    <name evidence="9" type="primary">yhhF</name>
    <name evidence="9" type="ORF">ICMP_141</name>
</gene>
<dbReference type="NCBIfam" id="TIGR00095">
    <property type="entry name" value="16S rRNA (guanine(966)-N(2))-methyltransferase RsmD"/>
    <property type="match status" value="1"/>
</dbReference>
<evidence type="ECO:0000256" key="3">
    <source>
        <dbReference type="ARBA" id="ARBA00012141"/>
    </source>
</evidence>
<dbReference type="InterPro" id="IPR004398">
    <property type="entry name" value="RNA_MeTrfase_RsmD"/>
</dbReference>
<evidence type="ECO:0000313" key="9">
    <source>
        <dbReference type="EMBL" id="BAH83002.1"/>
    </source>
</evidence>
<protein>
    <recommendedName>
        <fullName evidence="4 8">Ribosomal RNA small subunit methyltransferase D</fullName>
        <ecNumber evidence="3 8">2.1.1.171</ecNumber>
    </recommendedName>
</protein>
<evidence type="ECO:0000256" key="4">
    <source>
        <dbReference type="ARBA" id="ARBA00013682"/>
    </source>
</evidence>
<comment type="similarity">
    <text evidence="2 8">Belongs to the methyltransferase superfamily. RsmD family.</text>
</comment>
<dbReference type="EC" id="2.1.1.171" evidence="3 8"/>
<dbReference type="CDD" id="cd02440">
    <property type="entry name" value="AdoMet_MTases"/>
    <property type="match status" value="1"/>
</dbReference>
<dbReference type="PANTHER" id="PTHR43542">
    <property type="entry name" value="METHYLTRANSFERASE"/>
    <property type="match status" value="1"/>
</dbReference>
<evidence type="ECO:0000256" key="7">
    <source>
        <dbReference type="ARBA" id="ARBA00048326"/>
    </source>
</evidence>
<dbReference type="RefSeq" id="WP_041068822.1">
    <property type="nucleotide sequence ID" value="NZ_AP010872.1"/>
</dbReference>
<dbReference type="AlphaFoldDB" id="C5WCE6"/>
<name>C5WCE6_9ENTR</name>
<dbReference type="STRING" id="476281.ICMP_141"/>
<keyword evidence="10" id="KW-1185">Reference proteome</keyword>
<comment type="function">
    <text evidence="1 8">Specifically methylates the guanine in position 966 of 16S rRNA in the assembled 30S particle.</text>
</comment>
<dbReference type="HOGENOM" id="CLU_075826_2_2_6"/>
<dbReference type="Proteomes" id="UP000061704">
    <property type="component" value="Chromosome"/>
</dbReference>
<dbReference type="SUPFAM" id="SSF53335">
    <property type="entry name" value="S-adenosyl-L-methionine-dependent methyltransferases"/>
    <property type="match status" value="1"/>
</dbReference>
<dbReference type="PROSITE" id="PS00092">
    <property type="entry name" value="N6_MTASE"/>
    <property type="match status" value="1"/>
</dbReference>
<dbReference type="EMBL" id="AP010872">
    <property type="protein sequence ID" value="BAH83002.1"/>
    <property type="molecule type" value="Genomic_DNA"/>
</dbReference>
<evidence type="ECO:0000256" key="5">
    <source>
        <dbReference type="ARBA" id="ARBA00022603"/>
    </source>
</evidence>
<dbReference type="InterPro" id="IPR029063">
    <property type="entry name" value="SAM-dependent_MTases_sf"/>
</dbReference>
<dbReference type="PIRSF" id="PIRSF004553">
    <property type="entry name" value="CHP00095"/>
    <property type="match status" value="1"/>
</dbReference>
<dbReference type="InterPro" id="IPR002052">
    <property type="entry name" value="DNA_methylase_N6_adenine_CS"/>
</dbReference>
<comment type="catalytic activity">
    <reaction evidence="7 8">
        <text>guanosine(966) in 16S rRNA + S-adenosyl-L-methionine = N(2)-methylguanosine(966) in 16S rRNA + S-adenosyl-L-homocysteine + H(+)</text>
        <dbReference type="Rhea" id="RHEA:23548"/>
        <dbReference type="Rhea" id="RHEA-COMP:10211"/>
        <dbReference type="Rhea" id="RHEA-COMP:10212"/>
        <dbReference type="ChEBI" id="CHEBI:15378"/>
        <dbReference type="ChEBI" id="CHEBI:57856"/>
        <dbReference type="ChEBI" id="CHEBI:59789"/>
        <dbReference type="ChEBI" id="CHEBI:74269"/>
        <dbReference type="ChEBI" id="CHEBI:74481"/>
        <dbReference type="EC" id="2.1.1.171"/>
    </reaction>
</comment>
<evidence type="ECO:0000256" key="2">
    <source>
        <dbReference type="ARBA" id="ARBA00005269"/>
    </source>
</evidence>
<proteinExistence type="inferred from homology"/>
<evidence type="ECO:0000313" key="10">
    <source>
        <dbReference type="Proteomes" id="UP000061704"/>
    </source>
</evidence>
<accession>C5WCE6</accession>
<dbReference type="KEGG" id="icp:ICMP_141"/>
<keyword evidence="5 8" id="KW-0489">Methyltransferase</keyword>
<keyword evidence="8" id="KW-0698">rRNA processing</keyword>
<reference evidence="9 10" key="1">
    <citation type="journal article" date="2011" name="Genome Biol. Evol.">
        <title>Reductive evolution of bacterial genome in insect gut environment.</title>
        <authorList>
            <person name="Nikoh N."/>
            <person name="Hosokawa T."/>
            <person name="Ohshima K."/>
            <person name="Hattori M."/>
            <person name="Fukatsu T."/>
        </authorList>
    </citation>
    <scope>NUCLEOTIDE SEQUENCE [LARGE SCALE GENOMIC DNA]</scope>
    <source>
        <strain evidence="9 10">Mpkobe</strain>
    </source>
</reference>